<reference evidence="1 2" key="1">
    <citation type="submission" date="2015-09" db="EMBL/GenBank/DDBJ databases">
        <authorList>
            <consortium name="Pathogen Informatics"/>
        </authorList>
    </citation>
    <scope>NUCLEOTIDE SEQUENCE [LARGE SCALE GENOMIC DNA]</scope>
    <source>
        <strain evidence="1 2">2789STDY5834841</strain>
    </source>
</reference>
<organism evidence="1 2">
    <name type="scientific">[Ruminococcus] torques</name>
    <dbReference type="NCBI Taxonomy" id="33039"/>
    <lineage>
        <taxon>Bacteria</taxon>
        <taxon>Bacillati</taxon>
        <taxon>Bacillota</taxon>
        <taxon>Clostridia</taxon>
        <taxon>Lachnospirales</taxon>
        <taxon>Lachnospiraceae</taxon>
        <taxon>Mediterraneibacter</taxon>
    </lineage>
</organism>
<dbReference type="Proteomes" id="UP000095787">
    <property type="component" value="Unassembled WGS sequence"/>
</dbReference>
<accession>A0A173XFI9</accession>
<name>A0A173XFI9_9FIRM</name>
<evidence type="ECO:0000313" key="2">
    <source>
        <dbReference type="Proteomes" id="UP000095787"/>
    </source>
</evidence>
<gene>
    <name evidence="1" type="ORF">ERS852456_00048</name>
</gene>
<protein>
    <submittedName>
        <fullName evidence="1">Uncharacterized protein</fullName>
    </submittedName>
</protein>
<proteinExistence type="predicted"/>
<dbReference type="AlphaFoldDB" id="A0A173XFI9"/>
<evidence type="ECO:0000313" key="1">
    <source>
        <dbReference type="EMBL" id="CUN49405.1"/>
    </source>
</evidence>
<sequence length="31" mass="3630">MNFRMTFGSVKRSMSRQEAALVKGQNETRIR</sequence>
<dbReference type="EMBL" id="CYZO01000001">
    <property type="protein sequence ID" value="CUN49405.1"/>
    <property type="molecule type" value="Genomic_DNA"/>
</dbReference>